<evidence type="ECO:0000313" key="2">
    <source>
        <dbReference type="Proteomes" id="UP000799302"/>
    </source>
</evidence>
<reference evidence="1" key="1">
    <citation type="journal article" date="2020" name="Stud. Mycol.">
        <title>101 Dothideomycetes genomes: a test case for predicting lifestyles and emergence of pathogens.</title>
        <authorList>
            <person name="Haridas S."/>
            <person name="Albert R."/>
            <person name="Binder M."/>
            <person name="Bloem J."/>
            <person name="Labutti K."/>
            <person name="Salamov A."/>
            <person name="Andreopoulos B."/>
            <person name="Baker S."/>
            <person name="Barry K."/>
            <person name="Bills G."/>
            <person name="Bluhm B."/>
            <person name="Cannon C."/>
            <person name="Castanera R."/>
            <person name="Culley D."/>
            <person name="Daum C."/>
            <person name="Ezra D."/>
            <person name="Gonzalez J."/>
            <person name="Henrissat B."/>
            <person name="Kuo A."/>
            <person name="Liang C."/>
            <person name="Lipzen A."/>
            <person name="Lutzoni F."/>
            <person name="Magnuson J."/>
            <person name="Mondo S."/>
            <person name="Nolan M."/>
            <person name="Ohm R."/>
            <person name="Pangilinan J."/>
            <person name="Park H.-J."/>
            <person name="Ramirez L."/>
            <person name="Alfaro M."/>
            <person name="Sun H."/>
            <person name="Tritt A."/>
            <person name="Yoshinaga Y."/>
            <person name="Zwiers L.-H."/>
            <person name="Turgeon B."/>
            <person name="Goodwin S."/>
            <person name="Spatafora J."/>
            <person name="Crous P."/>
            <person name="Grigoriev I."/>
        </authorList>
    </citation>
    <scope>NUCLEOTIDE SEQUENCE</scope>
    <source>
        <strain evidence="1">CBS 115976</strain>
    </source>
</reference>
<sequence length="113" mass="13096">MAKVLNSDRNPRAGGTDIRPRFYQRRRLSPLHMGNRQLALEARLLHKLTFTGKESTRRHKHRGWQPAMETGARHLLVAACLWVMNSYEATILCMPNTLQTVKYVQNQSIEIQN</sequence>
<dbReference type="AlphaFoldDB" id="A0A6A6ULL2"/>
<accession>A0A6A6ULL2</accession>
<gene>
    <name evidence="1" type="ORF">BT63DRAFT_148623</name>
</gene>
<evidence type="ECO:0000313" key="1">
    <source>
        <dbReference type="EMBL" id="KAF2673175.1"/>
    </source>
</evidence>
<keyword evidence="2" id="KW-1185">Reference proteome</keyword>
<name>A0A6A6ULL2_9PEZI</name>
<dbReference type="EMBL" id="MU004231">
    <property type="protein sequence ID" value="KAF2673175.1"/>
    <property type="molecule type" value="Genomic_DNA"/>
</dbReference>
<organism evidence="1 2">
    <name type="scientific">Microthyrium microscopicum</name>
    <dbReference type="NCBI Taxonomy" id="703497"/>
    <lineage>
        <taxon>Eukaryota</taxon>
        <taxon>Fungi</taxon>
        <taxon>Dikarya</taxon>
        <taxon>Ascomycota</taxon>
        <taxon>Pezizomycotina</taxon>
        <taxon>Dothideomycetes</taxon>
        <taxon>Dothideomycetes incertae sedis</taxon>
        <taxon>Microthyriales</taxon>
        <taxon>Microthyriaceae</taxon>
        <taxon>Microthyrium</taxon>
    </lineage>
</organism>
<protein>
    <submittedName>
        <fullName evidence="1">Uncharacterized protein</fullName>
    </submittedName>
</protein>
<dbReference type="Proteomes" id="UP000799302">
    <property type="component" value="Unassembled WGS sequence"/>
</dbReference>
<proteinExistence type="predicted"/>